<dbReference type="RefSeq" id="WP_154238655.1">
    <property type="nucleotide sequence ID" value="NZ_WKPI01000011.1"/>
</dbReference>
<reference evidence="2 3" key="1">
    <citation type="journal article" date="2019" name="Nat. Med.">
        <title>A library of human gut bacterial isolates paired with longitudinal multiomics data enables mechanistic microbiome research.</title>
        <authorList>
            <person name="Poyet M."/>
            <person name="Groussin M."/>
            <person name="Gibbons S.M."/>
            <person name="Avila-Pacheco J."/>
            <person name="Jiang X."/>
            <person name="Kearney S.M."/>
            <person name="Perrotta A.R."/>
            <person name="Berdy B."/>
            <person name="Zhao S."/>
            <person name="Lieberman T.D."/>
            <person name="Swanson P.K."/>
            <person name="Smith M."/>
            <person name="Roesemann S."/>
            <person name="Alexander J.E."/>
            <person name="Rich S.A."/>
            <person name="Livny J."/>
            <person name="Vlamakis H."/>
            <person name="Clish C."/>
            <person name="Bullock K."/>
            <person name="Deik A."/>
            <person name="Scott J."/>
            <person name="Pierce K.A."/>
            <person name="Xavier R.J."/>
            <person name="Alm E.J."/>
        </authorList>
    </citation>
    <scope>NUCLEOTIDE SEQUENCE [LARGE SCALE GENOMIC DNA]</scope>
    <source>
        <strain evidence="2 3">BIOML-A5</strain>
    </source>
</reference>
<feature type="transmembrane region" description="Helical" evidence="1">
    <location>
        <begin position="79"/>
        <end position="104"/>
    </location>
</feature>
<dbReference type="Proteomes" id="UP000480929">
    <property type="component" value="Unassembled WGS sequence"/>
</dbReference>
<gene>
    <name evidence="2" type="ORF">GKD88_07870</name>
</gene>
<keyword evidence="1" id="KW-0472">Membrane</keyword>
<evidence type="ECO:0000313" key="3">
    <source>
        <dbReference type="Proteomes" id="UP000480929"/>
    </source>
</evidence>
<accession>A0ABW9QGJ0</accession>
<protein>
    <recommendedName>
        <fullName evidence="4">DUF4352 domain-containing protein</fullName>
    </recommendedName>
</protein>
<proteinExistence type="predicted"/>
<comment type="caution">
    <text evidence="2">The sequence shown here is derived from an EMBL/GenBank/DDBJ whole genome shotgun (WGS) entry which is preliminary data.</text>
</comment>
<evidence type="ECO:0000313" key="2">
    <source>
        <dbReference type="EMBL" id="MSC33036.1"/>
    </source>
</evidence>
<keyword evidence="1" id="KW-0812">Transmembrane</keyword>
<keyword evidence="1" id="KW-1133">Transmembrane helix</keyword>
<keyword evidence="3" id="KW-1185">Reference proteome</keyword>
<organism evidence="2 3">
    <name type="scientific">Holdemania massiliensis</name>
    <dbReference type="NCBI Taxonomy" id="1468449"/>
    <lineage>
        <taxon>Bacteria</taxon>
        <taxon>Bacillati</taxon>
        <taxon>Bacillota</taxon>
        <taxon>Erysipelotrichia</taxon>
        <taxon>Erysipelotrichales</taxon>
        <taxon>Erysipelotrichaceae</taxon>
        <taxon>Holdemania</taxon>
    </lineage>
</organism>
<dbReference type="NCBIfam" id="NF038403">
    <property type="entry name" value="perm_prefix_1"/>
    <property type="match status" value="1"/>
</dbReference>
<dbReference type="EMBL" id="WKPI01000011">
    <property type="protein sequence ID" value="MSC33036.1"/>
    <property type="molecule type" value="Genomic_DNA"/>
</dbReference>
<name>A0ABW9QGJ0_9FIRM</name>
<sequence>MMNSLEEYIQTVTSQVHFIWDRTAIAEELRDHLTDSAEALMEEENLSAEEAQAEAVKRMGDGKTIGQQFNQVHHPVIGWIWLITLSLAFIAGIALVGLTVNYAWDIFSCSFPVHPKAAVKIRDLNESVDMAGHVVRFDAVWEEQEDQLILTYRIQNKLKYSRSGWSVTLFQIVDQDGNEGVSPYFEGNSLLGSRGMIRIERPDSGKVKLTFIDGQQRILNVSEQEGQP</sequence>
<evidence type="ECO:0008006" key="4">
    <source>
        <dbReference type="Google" id="ProtNLM"/>
    </source>
</evidence>
<dbReference type="InterPro" id="IPR047928">
    <property type="entry name" value="Perm_prefix_1"/>
</dbReference>
<evidence type="ECO:0000256" key="1">
    <source>
        <dbReference type="SAM" id="Phobius"/>
    </source>
</evidence>